<dbReference type="Gene3D" id="3.90.76.10">
    <property type="entry name" value="Dipeptide-binding Protein, Domain 1"/>
    <property type="match status" value="1"/>
</dbReference>
<organism evidence="6 7">
    <name type="scientific">Bipolaricaulis sibiricus</name>
    <dbReference type="NCBI Taxonomy" id="2501609"/>
    <lineage>
        <taxon>Bacteria</taxon>
        <taxon>Candidatus Bipolaricaulota</taxon>
        <taxon>Candidatus Bipolaricaulia</taxon>
        <taxon>Candidatus Bipolaricaulales</taxon>
        <taxon>Candidatus Bipolaricaulaceae</taxon>
        <taxon>Candidatus Bipolaricaulis</taxon>
    </lineage>
</organism>
<evidence type="ECO:0000313" key="6">
    <source>
        <dbReference type="EMBL" id="QAA76837.1"/>
    </source>
</evidence>
<protein>
    <submittedName>
        <fullName evidence="6">ABC transporter, substrate-binding protein (Cluster 5, nickel/peptides/opines)</fullName>
    </submittedName>
</protein>
<evidence type="ECO:0000256" key="4">
    <source>
        <dbReference type="SAM" id="SignalP"/>
    </source>
</evidence>
<name>A0A410FUT7_BIPS1</name>
<dbReference type="InterPro" id="IPR000914">
    <property type="entry name" value="SBP_5_dom"/>
</dbReference>
<dbReference type="InterPro" id="IPR039424">
    <property type="entry name" value="SBP_5"/>
</dbReference>
<reference evidence="7" key="1">
    <citation type="submission" date="2018-12" db="EMBL/GenBank/DDBJ databases">
        <title>Complete genome sequence of an uncultured bacterium of the candidate phylum Bipolaricaulota.</title>
        <authorList>
            <person name="Kadnikov V.V."/>
            <person name="Mardanov A.V."/>
            <person name="Beletsky A.V."/>
            <person name="Frank Y.A."/>
            <person name="Karnachuk O.V."/>
            <person name="Ravin N.V."/>
        </authorList>
    </citation>
    <scope>NUCLEOTIDE SEQUENCE [LARGE SCALE GENOMIC DNA]</scope>
</reference>
<dbReference type="Gene3D" id="3.10.105.10">
    <property type="entry name" value="Dipeptide-binding Protein, Domain 3"/>
    <property type="match status" value="1"/>
</dbReference>
<proteinExistence type="inferred from homology"/>
<dbReference type="Gene3D" id="3.40.190.10">
    <property type="entry name" value="Periplasmic binding protein-like II"/>
    <property type="match status" value="1"/>
</dbReference>
<dbReference type="PANTHER" id="PTHR30290:SF9">
    <property type="entry name" value="OLIGOPEPTIDE-BINDING PROTEIN APPA"/>
    <property type="match status" value="1"/>
</dbReference>
<gene>
    <name evidence="6" type="ORF">BIP78_1071</name>
</gene>
<dbReference type="EMBL" id="CP034928">
    <property type="protein sequence ID" value="QAA76837.1"/>
    <property type="molecule type" value="Genomic_DNA"/>
</dbReference>
<dbReference type="GO" id="GO:1904680">
    <property type="term" value="F:peptide transmembrane transporter activity"/>
    <property type="evidence" value="ECO:0007669"/>
    <property type="project" value="TreeGrafter"/>
</dbReference>
<dbReference type="KEGG" id="bih:BIP78_1071"/>
<evidence type="ECO:0000259" key="5">
    <source>
        <dbReference type="Pfam" id="PF00496"/>
    </source>
</evidence>
<evidence type="ECO:0000313" key="7">
    <source>
        <dbReference type="Proteomes" id="UP000287233"/>
    </source>
</evidence>
<dbReference type="GO" id="GO:0043190">
    <property type="term" value="C:ATP-binding cassette (ABC) transporter complex"/>
    <property type="evidence" value="ECO:0007669"/>
    <property type="project" value="InterPro"/>
</dbReference>
<dbReference type="Proteomes" id="UP000287233">
    <property type="component" value="Chromosome"/>
</dbReference>
<dbReference type="PIRSF" id="PIRSF002741">
    <property type="entry name" value="MppA"/>
    <property type="match status" value="1"/>
</dbReference>
<accession>A0A410FUT7</accession>
<evidence type="ECO:0000256" key="3">
    <source>
        <dbReference type="ARBA" id="ARBA00022729"/>
    </source>
</evidence>
<dbReference type="SUPFAM" id="SSF53850">
    <property type="entry name" value="Periplasmic binding protein-like II"/>
    <property type="match status" value="1"/>
</dbReference>
<evidence type="ECO:0000256" key="1">
    <source>
        <dbReference type="ARBA" id="ARBA00005695"/>
    </source>
</evidence>
<dbReference type="GO" id="GO:0015833">
    <property type="term" value="P:peptide transport"/>
    <property type="evidence" value="ECO:0007669"/>
    <property type="project" value="TreeGrafter"/>
</dbReference>
<comment type="similarity">
    <text evidence="1">Belongs to the bacterial solute-binding protein 5 family.</text>
</comment>
<sequence length="510" mass="56339">MHRTQVQFVALALVAALSVGGLAQQARTLVVGIESDALTLDPGNFRHRETETILRNMFDGLVTRTPDGRIVPELAESWERISPTEWVFYLRDGVTWHDGTPFTAADVVFTVERTVKEGRIAGLTSPRKGLLDPVTDAVALDRLTVKLITSVPFAALPSFLPHTLIVPQHYVEAVGDERFAANPIGTGPFRFVRWDRGQQVVMERYDAYYGGATDLPPVGPAPLDRVIFRVLPETSTRIAALRAGDIHIATRIPVDLIPEIEADPNLTVMSVRGTRSAFLEMNVNQPPFDDVRVRRAINYAIDVDTIVKFILNGLATPIPTIMSPDSPFYAPLTPYGYDPGKARALLAAAGYGAGFSVTIDTQPHFRDVALVIAEMLRDVGIDAKVQEWDWGLLQAELLAGRRMMHLGDWGNSTLEPNDIMIPKLVTGERGNFSGYSSRVLEALIDLAERGTVDPEVRRQAYQIAQQVIFDDAPMAFLWVAQESYGVSRRVVGWTPSPDSRINLHDVDLLP</sequence>
<feature type="signal peptide" evidence="4">
    <location>
        <begin position="1"/>
        <end position="23"/>
    </location>
</feature>
<dbReference type="Pfam" id="PF00496">
    <property type="entry name" value="SBP_bac_5"/>
    <property type="match status" value="1"/>
</dbReference>
<feature type="domain" description="Solute-binding protein family 5" evidence="5">
    <location>
        <begin position="70"/>
        <end position="424"/>
    </location>
</feature>
<feature type="chain" id="PRO_5019510827" evidence="4">
    <location>
        <begin position="24"/>
        <end position="510"/>
    </location>
</feature>
<dbReference type="CDD" id="cd00995">
    <property type="entry name" value="PBP2_NikA_DppA_OppA_like"/>
    <property type="match status" value="1"/>
</dbReference>
<dbReference type="InterPro" id="IPR030678">
    <property type="entry name" value="Peptide/Ni-bd"/>
</dbReference>
<keyword evidence="2" id="KW-0813">Transport</keyword>
<evidence type="ECO:0000256" key="2">
    <source>
        <dbReference type="ARBA" id="ARBA00022448"/>
    </source>
</evidence>
<keyword evidence="3 4" id="KW-0732">Signal</keyword>
<dbReference type="GO" id="GO:0042597">
    <property type="term" value="C:periplasmic space"/>
    <property type="evidence" value="ECO:0007669"/>
    <property type="project" value="UniProtKB-ARBA"/>
</dbReference>
<dbReference type="AlphaFoldDB" id="A0A410FUT7"/>
<dbReference type="PANTHER" id="PTHR30290">
    <property type="entry name" value="PERIPLASMIC BINDING COMPONENT OF ABC TRANSPORTER"/>
    <property type="match status" value="1"/>
</dbReference>